<evidence type="ECO:0000313" key="3">
    <source>
        <dbReference type="Proteomes" id="UP000254282"/>
    </source>
</evidence>
<evidence type="ECO:0000259" key="1">
    <source>
        <dbReference type="Pfam" id="PF24722"/>
    </source>
</evidence>
<feature type="domain" description="DUF7674" evidence="1">
    <location>
        <begin position="8"/>
        <end position="115"/>
    </location>
</feature>
<name>A0A381FC78_9FLAO</name>
<accession>A0A381FC78</accession>
<dbReference type="EMBL" id="UFVR01000004">
    <property type="protein sequence ID" value="SUX44127.1"/>
    <property type="molecule type" value="Genomic_DNA"/>
</dbReference>
<evidence type="ECO:0000313" key="2">
    <source>
        <dbReference type="EMBL" id="SUX44127.1"/>
    </source>
</evidence>
<gene>
    <name evidence="2" type="ORF">NCTC13532_00652</name>
</gene>
<proteinExistence type="predicted"/>
<dbReference type="AlphaFoldDB" id="A0A381FC78"/>
<protein>
    <recommendedName>
        <fullName evidence="1">DUF7674 domain-containing protein</fullName>
    </recommendedName>
</protein>
<dbReference type="InterPro" id="IPR056091">
    <property type="entry name" value="DUF7674"/>
</dbReference>
<organism evidence="2 3">
    <name type="scientific">Chryseobacterium indoltheticum</name>
    <dbReference type="NCBI Taxonomy" id="254"/>
    <lineage>
        <taxon>Bacteria</taxon>
        <taxon>Pseudomonadati</taxon>
        <taxon>Bacteroidota</taxon>
        <taxon>Flavobacteriia</taxon>
        <taxon>Flavobacteriales</taxon>
        <taxon>Weeksellaceae</taxon>
        <taxon>Chryseobacterium group</taxon>
        <taxon>Chryseobacterium</taxon>
    </lineage>
</organism>
<dbReference type="RefSeq" id="WP_147293559.1">
    <property type="nucleotide sequence ID" value="NZ_UFVR01000004.1"/>
</dbReference>
<sequence>MNHTDAVREIVKIIPESQEEFKESYKTKTPFMVISVFTKQIKKLIKNHDQKILMKSITKMNQLYSKGDQALKNAIENIFIYSLDSLTFCCEPSYKDLIFSKMSPSLQNNYLRQVYKSGI</sequence>
<dbReference type="Proteomes" id="UP000254282">
    <property type="component" value="Unassembled WGS sequence"/>
</dbReference>
<reference evidence="2 3" key="1">
    <citation type="submission" date="2018-06" db="EMBL/GenBank/DDBJ databases">
        <authorList>
            <consortium name="Pathogen Informatics"/>
            <person name="Doyle S."/>
        </authorList>
    </citation>
    <scope>NUCLEOTIDE SEQUENCE [LARGE SCALE GENOMIC DNA]</scope>
    <source>
        <strain evidence="2 3">NCTC13532</strain>
    </source>
</reference>
<dbReference type="Pfam" id="PF24722">
    <property type="entry name" value="DUF7674"/>
    <property type="match status" value="1"/>
</dbReference>